<name>A0A1J1HXZ9_9DIPT</name>
<dbReference type="AlphaFoldDB" id="A0A1J1HXZ9"/>
<gene>
    <name evidence="1" type="ORF">CLUMA_CG006342</name>
</gene>
<dbReference type="Proteomes" id="UP000183832">
    <property type="component" value="Unassembled WGS sequence"/>
</dbReference>
<proteinExistence type="predicted"/>
<reference evidence="1 2" key="1">
    <citation type="submission" date="2015-04" db="EMBL/GenBank/DDBJ databases">
        <authorList>
            <person name="Syromyatnikov M.Y."/>
            <person name="Popov V.N."/>
        </authorList>
    </citation>
    <scope>NUCLEOTIDE SEQUENCE [LARGE SCALE GENOMIC DNA]</scope>
</reference>
<accession>A0A1J1HXZ9</accession>
<evidence type="ECO:0000313" key="2">
    <source>
        <dbReference type="Proteomes" id="UP000183832"/>
    </source>
</evidence>
<protein>
    <submittedName>
        <fullName evidence="1">CLUMA_CG006342, isoform A</fullName>
    </submittedName>
</protein>
<evidence type="ECO:0000313" key="1">
    <source>
        <dbReference type="EMBL" id="CRK92893.1"/>
    </source>
</evidence>
<dbReference type="EMBL" id="CVRI01000035">
    <property type="protein sequence ID" value="CRK92893.1"/>
    <property type="molecule type" value="Genomic_DNA"/>
</dbReference>
<organism evidence="1 2">
    <name type="scientific">Clunio marinus</name>
    <dbReference type="NCBI Taxonomy" id="568069"/>
    <lineage>
        <taxon>Eukaryota</taxon>
        <taxon>Metazoa</taxon>
        <taxon>Ecdysozoa</taxon>
        <taxon>Arthropoda</taxon>
        <taxon>Hexapoda</taxon>
        <taxon>Insecta</taxon>
        <taxon>Pterygota</taxon>
        <taxon>Neoptera</taxon>
        <taxon>Endopterygota</taxon>
        <taxon>Diptera</taxon>
        <taxon>Nematocera</taxon>
        <taxon>Chironomoidea</taxon>
        <taxon>Chironomidae</taxon>
        <taxon>Clunio</taxon>
    </lineage>
</organism>
<keyword evidence="2" id="KW-1185">Reference proteome</keyword>
<dbReference type="OrthoDB" id="7925836at2759"/>
<sequence length="194" mass="22397">MSEQDKVSEYTAKCKELQKTLLAAYKELTDNISEDSIKPLADCFESEMKKKVEGSLVEKLRANIYNRLEKGFLENWDAVNLDASFATLSILNNIYYKDDTDNKWRPTGKTVEDQAIPSVYKATLKKKMVLKRLLDNQREVLNTLVPIIEEKRNILKDSMEKRKSFLAKLNEDLKNSSEEYEIDLKATESNSQDS</sequence>